<keyword evidence="3" id="KW-1185">Reference proteome</keyword>
<protein>
    <submittedName>
        <fullName evidence="2">RyR domain-containing protein</fullName>
    </submittedName>
</protein>
<feature type="domain" description="Ryanodine receptor Ryr" evidence="1">
    <location>
        <begin position="5"/>
        <end position="94"/>
    </location>
</feature>
<evidence type="ECO:0000259" key="1">
    <source>
        <dbReference type="Pfam" id="PF02026"/>
    </source>
</evidence>
<dbReference type="Gene3D" id="6.20.350.10">
    <property type="match status" value="1"/>
</dbReference>
<dbReference type="PANTHER" id="PTHR46399">
    <property type="entry name" value="B30.2/SPRY DOMAIN-CONTAINING PROTEIN"/>
    <property type="match status" value="1"/>
</dbReference>
<dbReference type="InterPro" id="IPR003032">
    <property type="entry name" value="Ryanodine_rcpt"/>
</dbReference>
<dbReference type="RefSeq" id="WP_344214915.1">
    <property type="nucleotide sequence ID" value="NZ_BAAAOS010000020.1"/>
</dbReference>
<dbReference type="InterPro" id="IPR015925">
    <property type="entry name" value="Ryanodine_IP3_receptor"/>
</dbReference>
<evidence type="ECO:0000313" key="2">
    <source>
        <dbReference type="EMBL" id="GAA1577963.1"/>
    </source>
</evidence>
<gene>
    <name evidence="2" type="ORF">GCM10009789_34270</name>
</gene>
<proteinExistence type="predicted"/>
<dbReference type="Proteomes" id="UP001500393">
    <property type="component" value="Unassembled WGS sequence"/>
</dbReference>
<organism evidence="2 3">
    <name type="scientific">Kribbella sancticallisti</name>
    <dbReference type="NCBI Taxonomy" id="460087"/>
    <lineage>
        <taxon>Bacteria</taxon>
        <taxon>Bacillati</taxon>
        <taxon>Actinomycetota</taxon>
        <taxon>Actinomycetes</taxon>
        <taxon>Propionibacteriales</taxon>
        <taxon>Kribbellaceae</taxon>
        <taxon>Kribbella</taxon>
    </lineage>
</organism>
<evidence type="ECO:0000313" key="3">
    <source>
        <dbReference type="Proteomes" id="UP001500393"/>
    </source>
</evidence>
<sequence length="98" mass="11089">MTGTYRPRPLDTSTVVLPTDLSALQEELATNAHAVWAAQRLQDGWRYGPTRDDEAREHPCLVPYEELPDSEKDYDRRLVGETLRAVLALGYTIHPPNT</sequence>
<dbReference type="Pfam" id="PF02026">
    <property type="entry name" value="RyR"/>
    <property type="match status" value="1"/>
</dbReference>
<name>A0ABP4PCF8_9ACTN</name>
<dbReference type="PANTHER" id="PTHR46399:SF8">
    <property type="entry name" value="B30.2_SPRY DOMAIN-CONTAINING PROTEIN"/>
    <property type="match status" value="1"/>
</dbReference>
<reference evidence="3" key="1">
    <citation type="journal article" date="2019" name="Int. J. Syst. Evol. Microbiol.">
        <title>The Global Catalogue of Microorganisms (GCM) 10K type strain sequencing project: providing services to taxonomists for standard genome sequencing and annotation.</title>
        <authorList>
            <consortium name="The Broad Institute Genomics Platform"/>
            <consortium name="The Broad Institute Genome Sequencing Center for Infectious Disease"/>
            <person name="Wu L."/>
            <person name="Ma J."/>
        </authorList>
    </citation>
    <scope>NUCLEOTIDE SEQUENCE [LARGE SCALE GENOMIC DNA]</scope>
    <source>
        <strain evidence="3">JCM 14969</strain>
    </source>
</reference>
<comment type="caution">
    <text evidence="2">The sequence shown here is derived from an EMBL/GenBank/DDBJ whole genome shotgun (WGS) entry which is preliminary data.</text>
</comment>
<accession>A0ABP4PCF8</accession>
<dbReference type="EMBL" id="BAAAOS010000020">
    <property type="protein sequence ID" value="GAA1577963.1"/>
    <property type="molecule type" value="Genomic_DNA"/>
</dbReference>